<gene>
    <name evidence="2" type="ORF">PT974_06614</name>
</gene>
<evidence type="ECO:0008006" key="4">
    <source>
        <dbReference type="Google" id="ProtNLM"/>
    </source>
</evidence>
<dbReference type="Pfam" id="PF12757">
    <property type="entry name" value="Eisosome1"/>
    <property type="match status" value="1"/>
</dbReference>
<feature type="compositionally biased region" description="Polar residues" evidence="1">
    <location>
        <begin position="210"/>
        <end position="219"/>
    </location>
</feature>
<feature type="compositionally biased region" description="Basic and acidic residues" evidence="1">
    <location>
        <begin position="522"/>
        <end position="592"/>
    </location>
</feature>
<reference evidence="2 3" key="1">
    <citation type="submission" date="2024-01" db="EMBL/GenBank/DDBJ databases">
        <title>Complete genome of Cladobotryum mycophilum ATHUM6906.</title>
        <authorList>
            <person name="Christinaki A.C."/>
            <person name="Myridakis A.I."/>
            <person name="Kouvelis V.N."/>
        </authorList>
    </citation>
    <scope>NUCLEOTIDE SEQUENCE [LARGE SCALE GENOMIC DNA]</scope>
    <source>
        <strain evidence="2 3">ATHUM6906</strain>
    </source>
</reference>
<feature type="region of interest" description="Disordered" evidence="1">
    <location>
        <begin position="151"/>
        <end position="234"/>
    </location>
</feature>
<feature type="region of interest" description="Disordered" evidence="1">
    <location>
        <begin position="522"/>
        <end position="783"/>
    </location>
</feature>
<protein>
    <recommendedName>
        <fullName evidence="4">Eisosome protein 1</fullName>
    </recommendedName>
</protein>
<dbReference type="PANTHER" id="PTHR28298">
    <property type="entry name" value="EISOSOME PROTEIN 1"/>
    <property type="match status" value="1"/>
</dbReference>
<evidence type="ECO:0000313" key="3">
    <source>
        <dbReference type="Proteomes" id="UP001338125"/>
    </source>
</evidence>
<feature type="compositionally biased region" description="Basic and acidic residues" evidence="1">
    <location>
        <begin position="380"/>
        <end position="395"/>
    </location>
</feature>
<name>A0ABR0SN97_9HYPO</name>
<feature type="compositionally biased region" description="Polar residues" evidence="1">
    <location>
        <begin position="640"/>
        <end position="656"/>
    </location>
</feature>
<accession>A0ABR0SN97</accession>
<feature type="region of interest" description="Disordered" evidence="1">
    <location>
        <begin position="1"/>
        <end position="33"/>
    </location>
</feature>
<dbReference type="InterPro" id="IPR024527">
    <property type="entry name" value="Eisosome1"/>
</dbReference>
<evidence type="ECO:0000313" key="2">
    <source>
        <dbReference type="EMBL" id="KAK5993186.1"/>
    </source>
</evidence>
<feature type="compositionally biased region" description="Polar residues" evidence="1">
    <location>
        <begin position="694"/>
        <end position="704"/>
    </location>
</feature>
<comment type="caution">
    <text evidence="2">The sequence shown here is derived from an EMBL/GenBank/DDBJ whole genome shotgun (WGS) entry which is preliminary data.</text>
</comment>
<dbReference type="Proteomes" id="UP001338125">
    <property type="component" value="Unassembled WGS sequence"/>
</dbReference>
<feature type="region of interest" description="Disordered" evidence="1">
    <location>
        <begin position="127"/>
        <end position="146"/>
    </location>
</feature>
<proteinExistence type="predicted"/>
<sequence>MMQTQTATAADAGGGARPTAFPKAPSHHHHQEPLIAVSTAGRLKYADPRSLPSFPSYGLSPGGAAASAAATLGWANQKPVELWRPDKTSSASAAAVLAKDYKMSPSWEPAADSAGARAAILAVGSAGAALKKSNPTSDKASRDAWRNSAATQAFNANRPTTAETTNLSHGNSAATQAFNTNRTQSMRKPAPPSTAQGDGSLAAAKGAMSVSKQAANSATKPKINHKKSLSTDATTASTNALNGATIAHRGSIKPTTLEEAGAVSVTTMTRNMFTSHPPVKTEVDEKSNNERLHQSAVEMAKKMYQQKQKQEQVASTQASSEDATHGPYLNLQDAAYKQAQERLAKLHDEHQKNREFKEYYAKEQAPRRRFSVISKLRHRSSSDADSNDRERSEKIRQQMSLFSSQLSQVDQEKRTKDREALLAAAQRNVKAQSQGMDEQVYHDTGKVNPTMLDDWEIKAQHAAQALLQTGDSNKGKVNIGGGKFMDVNEVDAIAARRVQPVLDDINEKAEAERERLAAVKMEEEAKKAEIEREKARERELKEINKKVREDDRQQERVRKLQGKQEEKAKKDEERATKAEQKRLVKEEKRKSGVDATGNNHELSNDDIEGQEQHSHVTGGTQEVSDRSAHPAGETTIARMDTTSQRKSSQGSISPTSKVKGWIRNRFSRGKSLGDNGEKQKGFVGGAALRGLDDNGSTASLGHRSTSIRDVAMAGKVPNGGTVSNNAGSIRDSRGVSPLSSSSDAGTLGGRRPSLEPPRPFTDTLPRTSSSPTRDSRFKELMDR</sequence>
<evidence type="ECO:0000256" key="1">
    <source>
        <dbReference type="SAM" id="MobiDB-lite"/>
    </source>
</evidence>
<dbReference type="PANTHER" id="PTHR28298:SF1">
    <property type="entry name" value="EISOSOME PROTEIN 1"/>
    <property type="match status" value="1"/>
</dbReference>
<feature type="compositionally biased region" description="Basic and acidic residues" evidence="1">
    <location>
        <begin position="773"/>
        <end position="783"/>
    </location>
</feature>
<feature type="compositionally biased region" description="Polar residues" evidence="1">
    <location>
        <begin position="151"/>
        <end position="186"/>
    </location>
</feature>
<feature type="region of interest" description="Disordered" evidence="1">
    <location>
        <begin position="305"/>
        <end position="325"/>
    </location>
</feature>
<keyword evidence="3" id="KW-1185">Reference proteome</keyword>
<dbReference type="EMBL" id="JAVFKD010000012">
    <property type="protein sequence ID" value="KAK5993186.1"/>
    <property type="molecule type" value="Genomic_DNA"/>
</dbReference>
<feature type="compositionally biased region" description="Low complexity" evidence="1">
    <location>
        <begin position="761"/>
        <end position="772"/>
    </location>
</feature>
<feature type="compositionally biased region" description="Low complexity" evidence="1">
    <location>
        <begin position="1"/>
        <end position="11"/>
    </location>
</feature>
<feature type="region of interest" description="Disordered" evidence="1">
    <location>
        <begin position="370"/>
        <end position="395"/>
    </location>
</feature>
<organism evidence="2 3">
    <name type="scientific">Cladobotryum mycophilum</name>
    <dbReference type="NCBI Taxonomy" id="491253"/>
    <lineage>
        <taxon>Eukaryota</taxon>
        <taxon>Fungi</taxon>
        <taxon>Dikarya</taxon>
        <taxon>Ascomycota</taxon>
        <taxon>Pezizomycotina</taxon>
        <taxon>Sordariomycetes</taxon>
        <taxon>Hypocreomycetidae</taxon>
        <taxon>Hypocreales</taxon>
        <taxon>Hypocreaceae</taxon>
        <taxon>Cladobotryum</taxon>
    </lineage>
</organism>
<feature type="compositionally biased region" description="Basic residues" evidence="1">
    <location>
        <begin position="370"/>
        <end position="379"/>
    </location>
</feature>